<evidence type="ECO:0000256" key="1">
    <source>
        <dbReference type="SAM" id="MobiDB-lite"/>
    </source>
</evidence>
<sequence>MNILNVGCCFLILFLLLLEKEFYNNILVFFPSYHLYEKNEKSVGCFILNDEKSYFNNKKKIDILRRHRKLKEDTHTHKINTDKWNYNKNTSEGYLLDENNDDLNPKEKKYKKEKENYSYEREEKRDQGKDDNIDHNNKKCHYIKKEEASEEEKKIYDLMDEELKRNEEESREQKRDREIHENVKKRREQKKEEEEKEEENINKLIKEETGEKAGGEEEVERKKENTNEKVNENKNEQINENNNSILTCSNKLNYLELTPSRGQDNHLFSTDNHDCKSNIVNNIQMIDEKNEKLHNLNDNREEVRSGVGNISHIESEKKENKNNDKGLLFIEGYTQHKDQTLIIEKNKGNKMAFISPTNGDEKSPSDVSQNGIEMQKEEEGRIGTTRNSGNSGSSTGSSNYSTVSFSNLQIYDKMPENISNSYKIRNVHRHIHRPIYHAEINSSLKNNYSFIFLFLNTNDKVRMVPMNFLVQHSIVNLTDEQYDKLKGEKSVSIYDNNNPVKYQYETFEIKEDEANAFKDNYNDGNNNNNGGKNNKENESDSNKESEASTEENNKNAESKWSFDGTLVTYSIIILLVVILLSLTFIVYYYDLINKVKRLQKKRKNNKSLTIENDKSSDMYMDSSYGESTHV</sequence>
<dbReference type="EMBL" id="FLQW01006397">
    <property type="protein sequence ID" value="SBT00409.1"/>
    <property type="molecule type" value="Genomic_DNA"/>
</dbReference>
<evidence type="ECO:0000256" key="2">
    <source>
        <dbReference type="SAM" id="Phobius"/>
    </source>
</evidence>
<name>A0A1A8X566_PLAMA</name>
<evidence type="ECO:0000313" key="5">
    <source>
        <dbReference type="Proteomes" id="UP000078597"/>
    </source>
</evidence>
<evidence type="ECO:0000256" key="3">
    <source>
        <dbReference type="SAM" id="SignalP"/>
    </source>
</evidence>
<feature type="compositionally biased region" description="Basic and acidic residues" evidence="1">
    <location>
        <begin position="189"/>
        <end position="237"/>
    </location>
</feature>
<accession>A0A1A8X566</accession>
<feature type="transmembrane region" description="Helical" evidence="2">
    <location>
        <begin position="566"/>
        <end position="589"/>
    </location>
</feature>
<feature type="compositionally biased region" description="Basic and acidic residues" evidence="1">
    <location>
        <begin position="164"/>
        <end position="182"/>
    </location>
</feature>
<feature type="compositionally biased region" description="Basic and acidic residues" evidence="1">
    <location>
        <begin position="533"/>
        <end position="555"/>
    </location>
</feature>
<organism evidence="4 5">
    <name type="scientific">Plasmodium malariae</name>
    <dbReference type="NCBI Taxonomy" id="5858"/>
    <lineage>
        <taxon>Eukaryota</taxon>
        <taxon>Sar</taxon>
        <taxon>Alveolata</taxon>
        <taxon>Apicomplexa</taxon>
        <taxon>Aconoidasida</taxon>
        <taxon>Haemosporida</taxon>
        <taxon>Plasmodiidae</taxon>
        <taxon>Plasmodium</taxon>
        <taxon>Plasmodium (Plasmodium)</taxon>
    </lineage>
</organism>
<keyword evidence="2" id="KW-0472">Membrane</keyword>
<dbReference type="AlphaFoldDB" id="A0A1A8X566"/>
<feature type="region of interest" description="Disordered" evidence="1">
    <location>
        <begin position="517"/>
        <end position="555"/>
    </location>
</feature>
<proteinExistence type="predicted"/>
<feature type="compositionally biased region" description="Low complexity" evidence="1">
    <location>
        <begin position="518"/>
        <end position="532"/>
    </location>
</feature>
<keyword evidence="2" id="KW-0812">Transmembrane</keyword>
<feature type="region of interest" description="Disordered" evidence="1">
    <location>
        <begin position="164"/>
        <end position="242"/>
    </location>
</feature>
<feature type="chain" id="PRO_5008381265" evidence="3">
    <location>
        <begin position="24"/>
        <end position="630"/>
    </location>
</feature>
<feature type="compositionally biased region" description="Low complexity" evidence="1">
    <location>
        <begin position="383"/>
        <end position="400"/>
    </location>
</feature>
<reference evidence="5" key="1">
    <citation type="submission" date="2016-05" db="EMBL/GenBank/DDBJ databases">
        <authorList>
            <person name="Naeem Raeece"/>
        </authorList>
    </citation>
    <scope>NUCLEOTIDE SEQUENCE [LARGE SCALE GENOMIC DNA]</scope>
</reference>
<protein>
    <submittedName>
        <fullName evidence="4">Uncharacterized protein</fullName>
    </submittedName>
</protein>
<feature type="region of interest" description="Disordered" evidence="1">
    <location>
        <begin position="95"/>
        <end position="137"/>
    </location>
</feature>
<keyword evidence="3" id="KW-0732">Signal</keyword>
<evidence type="ECO:0000313" key="4">
    <source>
        <dbReference type="EMBL" id="SBT00409.1"/>
    </source>
</evidence>
<gene>
    <name evidence="4" type="ORF">PMALA_076360</name>
</gene>
<feature type="region of interest" description="Disordered" evidence="1">
    <location>
        <begin position="375"/>
        <end position="400"/>
    </location>
</feature>
<keyword evidence="2" id="KW-1133">Transmembrane helix</keyword>
<dbReference type="Proteomes" id="UP000078597">
    <property type="component" value="Unassembled WGS sequence"/>
</dbReference>
<feature type="compositionally biased region" description="Basic and acidic residues" evidence="1">
    <location>
        <begin position="103"/>
        <end position="137"/>
    </location>
</feature>
<dbReference type="VEuPathDB" id="PlasmoDB:PmUG01_10033300"/>
<feature type="signal peptide" evidence="3">
    <location>
        <begin position="1"/>
        <end position="23"/>
    </location>
</feature>